<sequence>MSTAAVRPLKTAAENALAEQFTSAKGRLNGNLAAREEAFGVVADGLPSRRVEEWKYTDLRALMRDALPLAELPTVGEINSVREQMAEHAVDSARIVFVNGSLIEGVSDLGSLPAGVEAVSIARAYAENHPLIARSGEAPIPPDNAAVALNTAFVSDGVVLRVAAGTKVERPLHLVFVQQGNGHAAYTRVVVVVEAGAQVEIIETHSGEGSHQTNTVVELVADDNADVTMVKLQAESLGTQHLATFGAKLGAEVKLKTVNIARGAAMARQQMFLTFAGDSTNAELHGISLSGGRRHLDTTMFVDHAAYGCESRETFKSVLDGESRSVFQGKILVRQNAQKTDGRMMMRALMLSEGSEADMKPELEIYADDVQCAHGATCAALDDEHLFYLRARGIPKMEAEAILVEAFVGEVLEAVDNEPLREKLAIITNEWLRTRD</sequence>
<dbReference type="InterPro" id="IPR055346">
    <property type="entry name" value="Fe-S_cluster_assembly_SufBD"/>
</dbReference>
<comment type="caution">
    <text evidence="4">The sequence shown here is derived from an EMBL/GenBank/DDBJ whole genome shotgun (WGS) entry which is preliminary data.</text>
</comment>
<name>A0ABU4RLE5_9HYPH</name>
<evidence type="ECO:0000313" key="4">
    <source>
        <dbReference type="EMBL" id="MDX6805406.1"/>
    </source>
</evidence>
<protein>
    <submittedName>
        <fullName evidence="4">Fe-S cluster assembly protein SufD</fullName>
    </submittedName>
</protein>
<accession>A0ABU4RLE5</accession>
<dbReference type="InterPro" id="IPR037284">
    <property type="entry name" value="SUF_FeS_clus_asmbl_SufBD_sf"/>
</dbReference>
<reference evidence="4 5" key="1">
    <citation type="submission" date="2023-11" db="EMBL/GenBank/DDBJ databases">
        <authorList>
            <person name="Bao R."/>
        </authorList>
    </citation>
    <scope>NUCLEOTIDE SEQUENCE [LARGE SCALE GENOMIC DNA]</scope>
    <source>
        <strain evidence="4 5">PJ23</strain>
    </source>
</reference>
<dbReference type="Pfam" id="PF01458">
    <property type="entry name" value="SUFBD_core"/>
    <property type="match status" value="1"/>
</dbReference>
<dbReference type="Proteomes" id="UP001274321">
    <property type="component" value="Unassembled WGS sequence"/>
</dbReference>
<dbReference type="InterPro" id="IPR000825">
    <property type="entry name" value="SUF_FeS_clus_asmbl_SufBD_core"/>
</dbReference>
<dbReference type="PANTHER" id="PTHR43575">
    <property type="entry name" value="PROTEIN ABCI7, CHLOROPLASTIC"/>
    <property type="match status" value="1"/>
</dbReference>
<feature type="domain" description="SUF system FeS cluster assembly SufBD core" evidence="2">
    <location>
        <begin position="176"/>
        <end position="407"/>
    </location>
</feature>
<gene>
    <name evidence="4" type="primary">sufD</name>
    <name evidence="4" type="ORF">SCD90_04955</name>
</gene>
<dbReference type="Pfam" id="PF19295">
    <property type="entry name" value="SufBD_N"/>
    <property type="match status" value="1"/>
</dbReference>
<evidence type="ECO:0000256" key="1">
    <source>
        <dbReference type="ARBA" id="ARBA00043967"/>
    </source>
</evidence>
<evidence type="ECO:0000259" key="3">
    <source>
        <dbReference type="Pfam" id="PF19295"/>
    </source>
</evidence>
<keyword evidence="5" id="KW-1185">Reference proteome</keyword>
<evidence type="ECO:0000259" key="2">
    <source>
        <dbReference type="Pfam" id="PF01458"/>
    </source>
</evidence>
<proteinExistence type="inferred from homology"/>
<dbReference type="PANTHER" id="PTHR43575:SF1">
    <property type="entry name" value="PROTEIN ABCI7, CHLOROPLASTIC"/>
    <property type="match status" value="1"/>
</dbReference>
<organism evidence="4 5">
    <name type="scientific">Terrihabitans rhizophilus</name>
    <dbReference type="NCBI Taxonomy" id="3092662"/>
    <lineage>
        <taxon>Bacteria</taxon>
        <taxon>Pseudomonadati</taxon>
        <taxon>Pseudomonadota</taxon>
        <taxon>Alphaproteobacteria</taxon>
        <taxon>Hyphomicrobiales</taxon>
        <taxon>Terrihabitans</taxon>
    </lineage>
</organism>
<dbReference type="InterPro" id="IPR045595">
    <property type="entry name" value="SufBD_N"/>
</dbReference>
<dbReference type="EMBL" id="JAXAFJ010000002">
    <property type="protein sequence ID" value="MDX6805406.1"/>
    <property type="molecule type" value="Genomic_DNA"/>
</dbReference>
<dbReference type="NCBIfam" id="TIGR01981">
    <property type="entry name" value="sufD"/>
    <property type="match status" value="1"/>
</dbReference>
<dbReference type="SUPFAM" id="SSF101960">
    <property type="entry name" value="Stabilizer of iron transporter SufD"/>
    <property type="match status" value="1"/>
</dbReference>
<comment type="similarity">
    <text evidence="1">Belongs to the iron-sulfur cluster assembly SufBD family.</text>
</comment>
<evidence type="ECO:0000313" key="5">
    <source>
        <dbReference type="Proteomes" id="UP001274321"/>
    </source>
</evidence>
<feature type="domain" description="SUF system FeS cluster assembly SufBD N-terminal" evidence="3">
    <location>
        <begin position="33"/>
        <end position="173"/>
    </location>
</feature>
<dbReference type="InterPro" id="IPR011542">
    <property type="entry name" value="SUF_FeS_clus_asmbl_SufD"/>
</dbReference>
<dbReference type="RefSeq" id="WP_319843523.1">
    <property type="nucleotide sequence ID" value="NZ_JAXAFJ010000002.1"/>
</dbReference>